<dbReference type="InterPro" id="IPR001314">
    <property type="entry name" value="Peptidase_S1A"/>
</dbReference>
<evidence type="ECO:0000259" key="2">
    <source>
        <dbReference type="PROSITE" id="PS50240"/>
    </source>
</evidence>
<dbReference type="PROSITE" id="PS50240">
    <property type="entry name" value="TRYPSIN_DOM"/>
    <property type="match status" value="1"/>
</dbReference>
<name>A0A5C6UCF4_9SPHN</name>
<feature type="signal peptide" evidence="1">
    <location>
        <begin position="1"/>
        <end position="30"/>
    </location>
</feature>
<feature type="domain" description="Peptidase S1" evidence="2">
    <location>
        <begin position="75"/>
        <end position="334"/>
    </location>
</feature>
<accession>A0A5C6UCF4</accession>
<evidence type="ECO:0000313" key="3">
    <source>
        <dbReference type="EMBL" id="TXC69786.1"/>
    </source>
</evidence>
<keyword evidence="4" id="KW-1185">Reference proteome</keyword>
<evidence type="ECO:0000313" key="4">
    <source>
        <dbReference type="Proteomes" id="UP000321250"/>
    </source>
</evidence>
<keyword evidence="1" id="KW-0732">Signal</keyword>
<dbReference type="EMBL" id="VOQR01000001">
    <property type="protein sequence ID" value="TXC69786.1"/>
    <property type="molecule type" value="Genomic_DNA"/>
</dbReference>
<protein>
    <submittedName>
        <fullName evidence="3">S1 family peptidase</fullName>
    </submittedName>
</protein>
<gene>
    <name evidence="3" type="ORF">FSB78_01550</name>
</gene>
<dbReference type="AlphaFoldDB" id="A0A5C6UCF4"/>
<sequence length="358" mass="37944">MRSRRRTRAMRNRLAFLATFAGAVALGAHADACAQSVRGPPVENPAADLAVPLFTPGAPPAPSERVRHFVSVPLKFGGAKIQLSNANVQIDPTEWKTVAIADNQIGEPCTLSLIGPSVVLLAAHCVDAGSPAGTKNGATIGADVKFGSGTYGMRCAISDFYTARKTNAAGAPRSSDDYALCDLSQRVSGLDAEVLDLSTFTPLTTQIRLMGYGCTDLGITDDGYYTYTPSDKALRMGQEPIEATGISIYPDQLGTYIRTTSEGAKQSVLCYGDSGGPVMIVNATGRRRVIGVNSAMGKKPGATHLTPAFYFYLSPLNTVSFRVFVAAWVAQSEVPPQLRKERRVCGFNLSPGIGGCRK</sequence>
<comment type="caution">
    <text evidence="3">The sequence shown here is derived from an EMBL/GenBank/DDBJ whole genome shotgun (WGS) entry which is preliminary data.</text>
</comment>
<proteinExistence type="predicted"/>
<dbReference type="InterPro" id="IPR001254">
    <property type="entry name" value="Trypsin_dom"/>
</dbReference>
<dbReference type="Proteomes" id="UP000321250">
    <property type="component" value="Unassembled WGS sequence"/>
</dbReference>
<dbReference type="Gene3D" id="2.40.10.10">
    <property type="entry name" value="Trypsin-like serine proteases"/>
    <property type="match status" value="2"/>
</dbReference>
<evidence type="ECO:0000256" key="1">
    <source>
        <dbReference type="SAM" id="SignalP"/>
    </source>
</evidence>
<organism evidence="3 4">
    <name type="scientific">Sphingomonas ginsenosidivorax</name>
    <dbReference type="NCBI Taxonomy" id="862135"/>
    <lineage>
        <taxon>Bacteria</taxon>
        <taxon>Pseudomonadati</taxon>
        <taxon>Pseudomonadota</taxon>
        <taxon>Alphaproteobacteria</taxon>
        <taxon>Sphingomonadales</taxon>
        <taxon>Sphingomonadaceae</taxon>
        <taxon>Sphingomonas</taxon>
    </lineage>
</organism>
<reference evidence="3 4" key="1">
    <citation type="journal article" date="2013" name="Antonie Van Leeuwenhoek">
        <title>Sphingomonas ginsenosidivorax sp. nov., with the ability to transform ginsenosides.</title>
        <authorList>
            <person name="Jin X.F."/>
            <person name="Kim J.K."/>
            <person name="Liu Q.M."/>
            <person name="Kang M.S."/>
            <person name="He D."/>
            <person name="Jin F.X."/>
            <person name="Kim S.C."/>
            <person name="Im W.T."/>
        </authorList>
    </citation>
    <scope>NUCLEOTIDE SEQUENCE [LARGE SCALE GENOMIC DNA]</scope>
    <source>
        <strain evidence="3 4">KHI67</strain>
    </source>
</reference>
<dbReference type="InterPro" id="IPR043504">
    <property type="entry name" value="Peptidase_S1_PA_chymotrypsin"/>
</dbReference>
<dbReference type="GO" id="GO:0006508">
    <property type="term" value="P:proteolysis"/>
    <property type="evidence" value="ECO:0007669"/>
    <property type="project" value="InterPro"/>
</dbReference>
<dbReference type="InterPro" id="IPR009003">
    <property type="entry name" value="Peptidase_S1_PA"/>
</dbReference>
<dbReference type="GO" id="GO:0004252">
    <property type="term" value="F:serine-type endopeptidase activity"/>
    <property type="evidence" value="ECO:0007669"/>
    <property type="project" value="InterPro"/>
</dbReference>
<feature type="chain" id="PRO_5023009381" evidence="1">
    <location>
        <begin position="31"/>
        <end position="358"/>
    </location>
</feature>
<dbReference type="SUPFAM" id="SSF50494">
    <property type="entry name" value="Trypsin-like serine proteases"/>
    <property type="match status" value="1"/>
</dbReference>
<dbReference type="Pfam" id="PF00089">
    <property type="entry name" value="Trypsin"/>
    <property type="match status" value="1"/>
</dbReference>
<dbReference type="PRINTS" id="PR00722">
    <property type="entry name" value="CHYMOTRYPSIN"/>
</dbReference>